<keyword evidence="6" id="KW-0964">Secreted</keyword>
<sequence>MEISATMLYCFLLCAALVVGPSKGIKNVTNTVLHSAVAEGAVCLDGSPPVYNWDSGKGSGARNWLVHLGGGGWCINSTIYDNRDYAYAGNCSGRARTGDGSSLHMVDYFEFKGIFGDLKNESYFYNWNRVVVRYCDGGSFSGDVDQPDPLFYRGARIYRAVVKELMTKGMKDAKNVILAGGSAGGIGAMIHCGHFRSLFHPSVNVKCYIDSSLFLKLNNPKDAKFFKTVFGMVVKLQESVKSLPQKCTSERSATSVHYINTTIRSIYL</sequence>
<dbReference type="PANTHER" id="PTHR21562:SF65">
    <property type="entry name" value="PECTIN ACETYLESTERASE"/>
    <property type="match status" value="1"/>
</dbReference>
<evidence type="ECO:0000313" key="7">
    <source>
        <dbReference type="EMBL" id="CAH9075042.1"/>
    </source>
</evidence>
<dbReference type="EC" id="3.1.1.-" evidence="6"/>
<evidence type="ECO:0000256" key="3">
    <source>
        <dbReference type="ARBA" id="ARBA00005784"/>
    </source>
</evidence>
<dbReference type="InterPro" id="IPR029058">
    <property type="entry name" value="AB_hydrolase_fold"/>
</dbReference>
<feature type="signal peptide" evidence="6">
    <location>
        <begin position="1"/>
        <end position="24"/>
    </location>
</feature>
<dbReference type="SUPFAM" id="SSF53474">
    <property type="entry name" value="alpha/beta-Hydrolases"/>
    <property type="match status" value="1"/>
</dbReference>
<evidence type="ECO:0000313" key="8">
    <source>
        <dbReference type="Proteomes" id="UP001152523"/>
    </source>
</evidence>
<accession>A0AAV0CHQ7</accession>
<dbReference type="GO" id="GO:0071555">
    <property type="term" value="P:cell wall organization"/>
    <property type="evidence" value="ECO:0007669"/>
    <property type="project" value="UniProtKB-KW"/>
</dbReference>
<reference evidence="7" key="1">
    <citation type="submission" date="2022-07" db="EMBL/GenBank/DDBJ databases">
        <authorList>
            <person name="Macas J."/>
            <person name="Novak P."/>
            <person name="Neumann P."/>
        </authorList>
    </citation>
    <scope>NUCLEOTIDE SEQUENCE</scope>
</reference>
<keyword evidence="8" id="KW-1185">Reference proteome</keyword>
<keyword evidence="6" id="KW-0378">Hydrolase</keyword>
<gene>
    <name evidence="7" type="ORF">CEPIT_LOCUS5207</name>
</gene>
<dbReference type="EMBL" id="CAMAPF010000028">
    <property type="protein sequence ID" value="CAH9075042.1"/>
    <property type="molecule type" value="Genomic_DNA"/>
</dbReference>
<comment type="subcellular location">
    <subcellularLocation>
        <location evidence="2 6">Secreted</location>
        <location evidence="2 6">Cell wall</location>
    </subcellularLocation>
</comment>
<evidence type="ECO:0000256" key="6">
    <source>
        <dbReference type="RuleBase" id="RU363114"/>
    </source>
</evidence>
<proteinExistence type="inferred from homology"/>
<keyword evidence="6" id="KW-0732">Signal</keyword>
<dbReference type="GO" id="GO:0009505">
    <property type="term" value="C:plant-type cell wall"/>
    <property type="evidence" value="ECO:0007669"/>
    <property type="project" value="TreeGrafter"/>
</dbReference>
<evidence type="ECO:0000256" key="5">
    <source>
        <dbReference type="ARBA" id="ARBA00023316"/>
    </source>
</evidence>
<dbReference type="Pfam" id="PF03283">
    <property type="entry name" value="PAE"/>
    <property type="match status" value="1"/>
</dbReference>
<dbReference type="PANTHER" id="PTHR21562">
    <property type="entry name" value="NOTUM-RELATED"/>
    <property type="match status" value="1"/>
</dbReference>
<dbReference type="GO" id="GO:0052793">
    <property type="term" value="F:pectin acetylesterase activity"/>
    <property type="evidence" value="ECO:0007669"/>
    <property type="project" value="TreeGrafter"/>
</dbReference>
<dbReference type="AlphaFoldDB" id="A0AAV0CHQ7"/>
<evidence type="ECO:0000256" key="2">
    <source>
        <dbReference type="ARBA" id="ARBA00004191"/>
    </source>
</evidence>
<comment type="function">
    <text evidence="1 6">Hydrolyzes acetyl esters in homogalacturonan regions of pectin. In type I primary cell wall, galacturonic acid residues of pectin can be acetylated at the O-2 and O-3 positions. Decreasing the degree of acetylation of pectin gels in vitro alters their physical properties.</text>
</comment>
<feature type="chain" id="PRO_5043111695" description="Pectin acetylesterase" evidence="6">
    <location>
        <begin position="25"/>
        <end position="268"/>
    </location>
</feature>
<comment type="caution">
    <text evidence="7">The sequence shown here is derived from an EMBL/GenBank/DDBJ whole genome shotgun (WGS) entry which is preliminary data.</text>
</comment>
<evidence type="ECO:0000256" key="1">
    <source>
        <dbReference type="ARBA" id="ARBA00003534"/>
    </source>
</evidence>
<comment type="similarity">
    <text evidence="3 6">Belongs to the pectinacetylesterase family.</text>
</comment>
<dbReference type="InterPro" id="IPR004963">
    <property type="entry name" value="PAE/NOTUM"/>
</dbReference>
<keyword evidence="5 6" id="KW-0961">Cell wall biogenesis/degradation</keyword>
<dbReference type="Proteomes" id="UP001152523">
    <property type="component" value="Unassembled WGS sequence"/>
</dbReference>
<evidence type="ECO:0000256" key="4">
    <source>
        <dbReference type="ARBA" id="ARBA00022512"/>
    </source>
</evidence>
<protein>
    <recommendedName>
        <fullName evidence="6">Pectin acetylesterase</fullName>
        <ecNumber evidence="6">3.1.1.-</ecNumber>
    </recommendedName>
</protein>
<organism evidence="7 8">
    <name type="scientific">Cuscuta epithymum</name>
    <dbReference type="NCBI Taxonomy" id="186058"/>
    <lineage>
        <taxon>Eukaryota</taxon>
        <taxon>Viridiplantae</taxon>
        <taxon>Streptophyta</taxon>
        <taxon>Embryophyta</taxon>
        <taxon>Tracheophyta</taxon>
        <taxon>Spermatophyta</taxon>
        <taxon>Magnoliopsida</taxon>
        <taxon>eudicotyledons</taxon>
        <taxon>Gunneridae</taxon>
        <taxon>Pentapetalae</taxon>
        <taxon>asterids</taxon>
        <taxon>lamiids</taxon>
        <taxon>Solanales</taxon>
        <taxon>Convolvulaceae</taxon>
        <taxon>Cuscuteae</taxon>
        <taxon>Cuscuta</taxon>
        <taxon>Cuscuta subgen. Cuscuta</taxon>
    </lineage>
</organism>
<keyword evidence="4 6" id="KW-0134">Cell wall</keyword>
<name>A0AAV0CHQ7_9ASTE</name>